<evidence type="ECO:0000313" key="5">
    <source>
        <dbReference type="EMBL" id="GCE09949.1"/>
    </source>
</evidence>
<dbReference type="InterPro" id="IPR029058">
    <property type="entry name" value="AB_hydrolase_fold"/>
</dbReference>
<evidence type="ECO:0000256" key="1">
    <source>
        <dbReference type="ARBA" id="ARBA00022801"/>
    </source>
</evidence>
<accession>A0A401ZST5</accession>
<keyword evidence="3" id="KW-0443">Lipid metabolism</keyword>
<comment type="caution">
    <text evidence="5">The sequence shown here is derived from an EMBL/GenBank/DDBJ whole genome shotgun (WGS) entry which is preliminary data.</text>
</comment>
<dbReference type="Pfam" id="PF03403">
    <property type="entry name" value="PAF-AH_p_II"/>
    <property type="match status" value="1"/>
</dbReference>
<evidence type="ECO:0000313" key="6">
    <source>
        <dbReference type="Proteomes" id="UP000287224"/>
    </source>
</evidence>
<dbReference type="PANTHER" id="PTHR10272">
    <property type="entry name" value="PLATELET-ACTIVATING FACTOR ACETYLHYDROLASE"/>
    <property type="match status" value="1"/>
</dbReference>
<evidence type="ECO:0000256" key="4">
    <source>
        <dbReference type="SAM" id="Phobius"/>
    </source>
</evidence>
<dbReference type="SUPFAM" id="SSF53474">
    <property type="entry name" value="alpha/beta-Hydrolases"/>
    <property type="match status" value="1"/>
</dbReference>
<keyword evidence="4" id="KW-0472">Membrane</keyword>
<reference evidence="6" key="1">
    <citation type="submission" date="2018-12" db="EMBL/GenBank/DDBJ databases">
        <title>Tengunoibacter tsumagoiensis gen. nov., sp. nov., Dictyobacter kobayashii sp. nov., D. alpinus sp. nov., and D. joshuensis sp. nov. and description of Dictyobacteraceae fam. nov. within the order Ktedonobacterales isolated from Tengu-no-mugimeshi.</title>
        <authorList>
            <person name="Wang C.M."/>
            <person name="Zheng Y."/>
            <person name="Sakai Y."/>
            <person name="Toyoda A."/>
            <person name="Minakuchi Y."/>
            <person name="Abe K."/>
            <person name="Yokota A."/>
            <person name="Yabe S."/>
        </authorList>
    </citation>
    <scope>NUCLEOTIDE SEQUENCE [LARGE SCALE GENOMIC DNA]</scope>
    <source>
        <strain evidence="6">S-27</strain>
    </source>
</reference>
<dbReference type="EMBL" id="BIFQ01000002">
    <property type="protein sequence ID" value="GCE09949.1"/>
    <property type="molecule type" value="Genomic_DNA"/>
</dbReference>
<dbReference type="AlphaFoldDB" id="A0A401ZST5"/>
<dbReference type="GO" id="GO:0016042">
    <property type="term" value="P:lipid catabolic process"/>
    <property type="evidence" value="ECO:0007669"/>
    <property type="project" value="UniProtKB-KW"/>
</dbReference>
<keyword evidence="6" id="KW-1185">Reference proteome</keyword>
<keyword evidence="1 5" id="KW-0378">Hydrolase</keyword>
<feature type="transmembrane region" description="Helical" evidence="4">
    <location>
        <begin position="82"/>
        <end position="108"/>
    </location>
</feature>
<dbReference type="PANTHER" id="PTHR10272:SF0">
    <property type="entry name" value="PLATELET-ACTIVATING FACTOR ACETYLHYDROLASE"/>
    <property type="match status" value="1"/>
</dbReference>
<keyword evidence="2" id="KW-0442">Lipid degradation</keyword>
<protein>
    <submittedName>
        <fullName evidence="5">Carboxylic ester hydrolase</fullName>
    </submittedName>
</protein>
<keyword evidence="4" id="KW-1133">Transmembrane helix</keyword>
<proteinExistence type="predicted"/>
<dbReference type="GO" id="GO:0003847">
    <property type="term" value="F:1-alkyl-2-acetylglycerophosphocholine esterase activity"/>
    <property type="evidence" value="ECO:0007669"/>
    <property type="project" value="TreeGrafter"/>
</dbReference>
<evidence type="ECO:0000256" key="2">
    <source>
        <dbReference type="ARBA" id="ARBA00022963"/>
    </source>
</evidence>
<organism evidence="5 6">
    <name type="scientific">Dictyobacter aurantiacus</name>
    <dbReference type="NCBI Taxonomy" id="1936993"/>
    <lineage>
        <taxon>Bacteria</taxon>
        <taxon>Bacillati</taxon>
        <taxon>Chloroflexota</taxon>
        <taxon>Ktedonobacteria</taxon>
        <taxon>Ktedonobacterales</taxon>
        <taxon>Dictyobacteraceae</taxon>
        <taxon>Dictyobacter</taxon>
    </lineage>
</organism>
<keyword evidence="4" id="KW-0812">Transmembrane</keyword>
<dbReference type="Proteomes" id="UP000287224">
    <property type="component" value="Unassembled WGS sequence"/>
</dbReference>
<evidence type="ECO:0000256" key="3">
    <source>
        <dbReference type="ARBA" id="ARBA00023098"/>
    </source>
</evidence>
<dbReference type="Gene3D" id="3.40.50.1820">
    <property type="entry name" value="alpha/beta hydrolase"/>
    <property type="match status" value="1"/>
</dbReference>
<name>A0A401ZST5_9CHLR</name>
<gene>
    <name evidence="5" type="ORF">KDAU_72780</name>
</gene>
<feature type="transmembrane region" description="Helical" evidence="4">
    <location>
        <begin position="44"/>
        <end position="62"/>
    </location>
</feature>
<sequence>MLIMANLLTFVVFVVPRLHASGWTSSIVLVTFAVAGFQILVEGPRWQMVPAYVLTGLLLLVWGVERLVKSNRIAKDLLSNRLVVGGTIILCLLDLLLAASLPIVFPVFHFPRPSGPYQIGTLTYHWVESRHEIFSTDPNAHRELMVQVWYPVKGNVSSVRAPYVQDASALSASVTRVAPLPWFAFNHFQYVTTNAIPSARVATDTSTYPVLVFLTGIFGFRQSNTFQIENFVSHGYIVVGIDQPYTAAAVDFPDGHQIIGWTHAQMDPFTNQSLNPVEPAPMLNGIALKNGNMPYLAQDVSFTLDQLSALNKADPNGILTGRLDLKRVGTFGISLGAMVAAEACHIDSRLKACLMVDAAMPFDVVQVGLRQPGMWLTRPANDMRLEHWKESDITQTLNTMQAVFNKEPAGEGYYVSVPGMFHVNFTDAPYFTPLGPLFGFTGPINAQRGFDIVNAYSLAFFEQHLQDHTAPLLDGPSKYYPEVIFSSKSISYHPFR</sequence>